<dbReference type="GO" id="GO:0022857">
    <property type="term" value="F:transmembrane transporter activity"/>
    <property type="evidence" value="ECO:0007669"/>
    <property type="project" value="InterPro"/>
</dbReference>
<keyword evidence="5 7" id="KW-0472">Membrane</keyword>
<feature type="transmembrane region" description="Helical" evidence="7">
    <location>
        <begin position="367"/>
        <end position="385"/>
    </location>
</feature>
<comment type="caution">
    <text evidence="8">The sequence shown here is derived from an EMBL/GenBank/DDBJ whole genome shotgun (WGS) entry which is preliminary data.</text>
</comment>
<evidence type="ECO:0000256" key="7">
    <source>
        <dbReference type="SAM" id="Phobius"/>
    </source>
</evidence>
<keyword evidence="4 7" id="KW-1133">Transmembrane helix</keyword>
<evidence type="ECO:0000256" key="2">
    <source>
        <dbReference type="ARBA" id="ARBA00022475"/>
    </source>
</evidence>
<feature type="transmembrane region" description="Helical" evidence="7">
    <location>
        <begin position="42"/>
        <end position="63"/>
    </location>
</feature>
<feature type="transmembrane region" description="Helical" evidence="7">
    <location>
        <begin position="337"/>
        <end position="360"/>
    </location>
</feature>
<evidence type="ECO:0000256" key="6">
    <source>
        <dbReference type="SAM" id="MobiDB-lite"/>
    </source>
</evidence>
<feature type="compositionally biased region" description="Basic and acidic residues" evidence="6">
    <location>
        <begin position="409"/>
        <end position="421"/>
    </location>
</feature>
<feature type="compositionally biased region" description="Pro residues" evidence="6">
    <location>
        <begin position="394"/>
        <end position="405"/>
    </location>
</feature>
<evidence type="ECO:0000313" key="9">
    <source>
        <dbReference type="Proteomes" id="UP000190539"/>
    </source>
</evidence>
<dbReference type="InterPro" id="IPR036259">
    <property type="entry name" value="MFS_trans_sf"/>
</dbReference>
<protein>
    <recommendedName>
        <fullName evidence="10">MFS transporter</fullName>
    </recommendedName>
</protein>
<dbReference type="EMBL" id="MVFC01000031">
    <property type="protein sequence ID" value="OON73435.1"/>
    <property type="molecule type" value="Genomic_DNA"/>
</dbReference>
<feature type="transmembrane region" description="Helical" evidence="7">
    <location>
        <begin position="95"/>
        <end position="114"/>
    </location>
</feature>
<dbReference type="OrthoDB" id="3460055at2"/>
<evidence type="ECO:0000256" key="3">
    <source>
        <dbReference type="ARBA" id="ARBA00022692"/>
    </source>
</evidence>
<keyword evidence="3 7" id="KW-0812">Transmembrane</keyword>
<dbReference type="Pfam" id="PF07690">
    <property type="entry name" value="MFS_1"/>
    <property type="match status" value="2"/>
</dbReference>
<gene>
    <name evidence="8" type="ORF">B1H18_26975</name>
</gene>
<dbReference type="Proteomes" id="UP000190539">
    <property type="component" value="Unassembled WGS sequence"/>
</dbReference>
<keyword evidence="9" id="KW-1185">Reference proteome</keyword>
<dbReference type="InterPro" id="IPR011701">
    <property type="entry name" value="MFS"/>
</dbReference>
<feature type="transmembrane region" description="Helical" evidence="7">
    <location>
        <begin position="214"/>
        <end position="231"/>
    </location>
</feature>
<feature type="region of interest" description="Disordered" evidence="6">
    <location>
        <begin position="388"/>
        <end position="421"/>
    </location>
</feature>
<dbReference type="Gene3D" id="1.20.1250.20">
    <property type="entry name" value="MFS general substrate transporter like domains"/>
    <property type="match status" value="1"/>
</dbReference>
<keyword evidence="2" id="KW-1003">Cell membrane</keyword>
<organism evidence="8 9">
    <name type="scientific">Streptomyces tsukubensis</name>
    <dbReference type="NCBI Taxonomy" id="83656"/>
    <lineage>
        <taxon>Bacteria</taxon>
        <taxon>Bacillati</taxon>
        <taxon>Actinomycetota</taxon>
        <taxon>Actinomycetes</taxon>
        <taxon>Kitasatosporales</taxon>
        <taxon>Streptomycetaceae</taxon>
        <taxon>Streptomyces</taxon>
    </lineage>
</organism>
<feature type="transmembrane region" description="Helical" evidence="7">
    <location>
        <begin position="162"/>
        <end position="181"/>
    </location>
</feature>
<dbReference type="STRING" id="83656.B1H18_26975"/>
<dbReference type="CDD" id="cd06173">
    <property type="entry name" value="MFS_MefA_like"/>
    <property type="match status" value="1"/>
</dbReference>
<evidence type="ECO:0000256" key="1">
    <source>
        <dbReference type="ARBA" id="ARBA00004651"/>
    </source>
</evidence>
<feature type="transmembrane region" description="Helical" evidence="7">
    <location>
        <begin position="284"/>
        <end position="317"/>
    </location>
</feature>
<evidence type="ECO:0000313" key="8">
    <source>
        <dbReference type="EMBL" id="OON73435.1"/>
    </source>
</evidence>
<evidence type="ECO:0000256" key="4">
    <source>
        <dbReference type="ARBA" id="ARBA00022989"/>
    </source>
</evidence>
<dbReference type="PANTHER" id="PTHR23513">
    <property type="entry name" value="INTEGRAL MEMBRANE EFFLUX PROTEIN-RELATED"/>
    <property type="match status" value="1"/>
</dbReference>
<sequence length="421" mass="44076">MFRHPAFRLLFLGQVLTSFAGNALFLSLGVWAKDLTGSNTAAGLVFFFVTLPVVCGPFIGHLVDRFRRRSVLMVACCGTGALVMLLLLVRSADRLWLVHLVAAGYGIAAVFVRAAQAALIKSLIPRRDLAGANAYLRSAGDALRVVSPLVGVGIYALTGGQILAVLVAGLYALALVIFRALPGARDAEDRTENEGLSLSRLSAGLRHVWSHPRLVIMTPAITVAYCVLGFFDSTDFAVVQDSLHRAPSFFSVLTSVQGAGSIAGGLTAAPLVRRLGEHRTAGTGLAVMALGALGMAQTGLAVVLGAFALFGVGVPWLVVGYSTAWLRHTPGPLMGRVSTAADLSMLGPQAASVLLGAVLIGFVPYRVLLLACFVTLLAAGAALLVTDGRRPAPDPETGPPRPPAAHRPSGREEQPRRRPGA</sequence>
<name>A0A1V4A259_9ACTN</name>
<dbReference type="AlphaFoldDB" id="A0A1V4A259"/>
<comment type="subcellular location">
    <subcellularLocation>
        <location evidence="1">Cell membrane</location>
        <topology evidence="1">Multi-pass membrane protein</topology>
    </subcellularLocation>
</comment>
<evidence type="ECO:0008006" key="10">
    <source>
        <dbReference type="Google" id="ProtNLM"/>
    </source>
</evidence>
<dbReference type="PANTHER" id="PTHR23513:SF6">
    <property type="entry name" value="MAJOR FACILITATOR SUPERFAMILY ASSOCIATED DOMAIN-CONTAINING PROTEIN"/>
    <property type="match status" value="1"/>
</dbReference>
<dbReference type="RefSeq" id="WP_077972301.1">
    <property type="nucleotide sequence ID" value="NZ_CP045178.1"/>
</dbReference>
<evidence type="ECO:0000256" key="5">
    <source>
        <dbReference type="ARBA" id="ARBA00023136"/>
    </source>
</evidence>
<dbReference type="SUPFAM" id="SSF103473">
    <property type="entry name" value="MFS general substrate transporter"/>
    <property type="match status" value="1"/>
</dbReference>
<proteinExistence type="predicted"/>
<feature type="transmembrane region" description="Helical" evidence="7">
    <location>
        <begin position="70"/>
        <end position="89"/>
    </location>
</feature>
<dbReference type="GO" id="GO:0005886">
    <property type="term" value="C:plasma membrane"/>
    <property type="evidence" value="ECO:0007669"/>
    <property type="project" value="UniProtKB-SubCell"/>
</dbReference>
<accession>A0A1V4A259</accession>
<reference evidence="8 9" key="1">
    <citation type="submission" date="2017-02" db="EMBL/GenBank/DDBJ databases">
        <title>Draft Genome Sequence of Streptomyces tsukubaensis F601, a Producer of the immunosuppressant tacrolimus FK506.</title>
        <authorList>
            <person name="Zong G."/>
            <person name="Zhong C."/>
            <person name="Fu J."/>
            <person name="Qin R."/>
            <person name="Cao G."/>
        </authorList>
    </citation>
    <scope>NUCLEOTIDE SEQUENCE [LARGE SCALE GENOMIC DNA]</scope>
    <source>
        <strain evidence="8 9">F601</strain>
    </source>
</reference>